<reference evidence="5 6" key="1">
    <citation type="journal article" date="2020" name="Fungal Divers.">
        <title>Resolving the Mortierellaceae phylogeny through synthesis of multi-gene phylogenetics and phylogenomics.</title>
        <authorList>
            <person name="Vandepol N."/>
            <person name="Liber J."/>
            <person name="Desiro A."/>
            <person name="Na H."/>
            <person name="Kennedy M."/>
            <person name="Barry K."/>
            <person name="Grigoriev I.V."/>
            <person name="Miller A.N."/>
            <person name="O'Donnell K."/>
            <person name="Stajich J.E."/>
            <person name="Bonito G."/>
        </authorList>
    </citation>
    <scope>NUCLEOTIDE SEQUENCE [LARGE SCALE GENOMIC DNA]</scope>
    <source>
        <strain evidence="5 6">AD045</strain>
    </source>
</reference>
<dbReference type="EMBL" id="JAAAIM010000193">
    <property type="protein sequence ID" value="KAG0292539.1"/>
    <property type="molecule type" value="Genomic_DNA"/>
</dbReference>
<feature type="domain" description="3CxxC-type" evidence="4">
    <location>
        <begin position="58"/>
        <end position="163"/>
    </location>
</feature>
<keyword evidence="1" id="KW-0479">Metal-binding</keyword>
<keyword evidence="6" id="KW-1185">Reference proteome</keyword>
<evidence type="ECO:0000313" key="6">
    <source>
        <dbReference type="Proteomes" id="UP001194696"/>
    </source>
</evidence>
<dbReference type="SMART" id="SM01328">
    <property type="entry name" value="zf-3CxxC"/>
    <property type="match status" value="2"/>
</dbReference>
<dbReference type="Pfam" id="PF13695">
    <property type="entry name" value="Zn_ribbon_3CxxC"/>
    <property type="match status" value="2"/>
</dbReference>
<gene>
    <name evidence="5" type="ORF">BGZ96_004022</name>
</gene>
<keyword evidence="2" id="KW-0863">Zinc-finger</keyword>
<dbReference type="Proteomes" id="UP001194696">
    <property type="component" value="Unassembled WGS sequence"/>
</dbReference>
<evidence type="ECO:0000256" key="3">
    <source>
        <dbReference type="ARBA" id="ARBA00022833"/>
    </source>
</evidence>
<sequence length="323" mass="37105">MLSVISASPPLKPPKLSPGKEFEGLDLHDAVVRGSGPHYTYNDQLFNATSHRKNMSRDIVGSFTCHNCTYLRRRAHTWPSGVICTQVFFTPDGQYRTILHAQQCRRCEAYVEPVVNEDNYVKKIVSALDLWTGRRERLRPKWDEDEKETPPHDKKRCHGCQIGVCTRKLTPGKEFEGSYLHAVVARESDDRYKYDQNLTKPTSGRSRSKNIVGHFLCNSCTPAYEWESGIICTELFLGSNDRYRTILHAQQCRRCKAFVKPDVDEENYVKRVVRALDLWTGRREPQKQLFDESKATGRHDDKLCHGCQIGVCNGHSMKKSIQK</sequence>
<organism evidence="5 6">
    <name type="scientific">Linnemannia gamsii</name>
    <dbReference type="NCBI Taxonomy" id="64522"/>
    <lineage>
        <taxon>Eukaryota</taxon>
        <taxon>Fungi</taxon>
        <taxon>Fungi incertae sedis</taxon>
        <taxon>Mucoromycota</taxon>
        <taxon>Mortierellomycotina</taxon>
        <taxon>Mortierellomycetes</taxon>
        <taxon>Mortierellales</taxon>
        <taxon>Mortierellaceae</taxon>
        <taxon>Linnemannia</taxon>
    </lineage>
</organism>
<comment type="caution">
    <text evidence="5">The sequence shown here is derived from an EMBL/GenBank/DDBJ whole genome shotgun (WGS) entry which is preliminary data.</text>
</comment>
<name>A0ABQ7K732_9FUNG</name>
<keyword evidence="3" id="KW-0862">Zinc</keyword>
<protein>
    <recommendedName>
        <fullName evidence="4">3CxxC-type domain-containing protein</fullName>
    </recommendedName>
</protein>
<dbReference type="InterPro" id="IPR027377">
    <property type="entry name" value="ZAR1/RTP1-5-like_Znf-3CxxC"/>
</dbReference>
<evidence type="ECO:0000256" key="2">
    <source>
        <dbReference type="ARBA" id="ARBA00022771"/>
    </source>
</evidence>
<accession>A0ABQ7K732</accession>
<proteinExistence type="predicted"/>
<evidence type="ECO:0000256" key="1">
    <source>
        <dbReference type="ARBA" id="ARBA00022723"/>
    </source>
</evidence>
<evidence type="ECO:0000313" key="5">
    <source>
        <dbReference type="EMBL" id="KAG0292539.1"/>
    </source>
</evidence>
<feature type="domain" description="3CxxC-type" evidence="4">
    <location>
        <begin position="210"/>
        <end position="310"/>
    </location>
</feature>
<evidence type="ECO:0000259" key="4">
    <source>
        <dbReference type="SMART" id="SM01328"/>
    </source>
</evidence>